<feature type="repeat" description="WD" evidence="3">
    <location>
        <begin position="1338"/>
        <end position="1370"/>
    </location>
</feature>
<dbReference type="VEuPathDB" id="FungiDB:FOIG_11628"/>
<dbReference type="PANTHER" id="PTHR44019:SF8">
    <property type="entry name" value="POC1 CENTRIOLAR PROTEIN HOMOLOG"/>
    <property type="match status" value="1"/>
</dbReference>
<dbReference type="VEuPathDB" id="FungiDB:FOC1_g10003484"/>
<dbReference type="InterPro" id="IPR056884">
    <property type="entry name" value="NPHP3-like_N"/>
</dbReference>
<dbReference type="VEuPathDB" id="FungiDB:FOC4_g10009163"/>
<evidence type="ECO:0000256" key="3">
    <source>
        <dbReference type="PROSITE-ProRule" id="PRU00221"/>
    </source>
</evidence>
<feature type="repeat" description="WD" evidence="3">
    <location>
        <begin position="1076"/>
        <end position="1117"/>
    </location>
</feature>
<dbReference type="PROSITE" id="PS50082">
    <property type="entry name" value="WD_REPEATS_2"/>
    <property type="match status" value="12"/>
</dbReference>
<dbReference type="CDD" id="cd00200">
    <property type="entry name" value="WD40"/>
    <property type="match status" value="2"/>
</dbReference>
<evidence type="ECO:0000313" key="6">
    <source>
        <dbReference type="EMBL" id="RKK75418.1"/>
    </source>
</evidence>
<dbReference type="InterPro" id="IPR035994">
    <property type="entry name" value="Nucleoside_phosphorylase_sf"/>
</dbReference>
<name>A0A420N582_FUSOX</name>
<dbReference type="InterPro" id="IPR036322">
    <property type="entry name" value="WD40_repeat_dom_sf"/>
</dbReference>
<dbReference type="VEuPathDB" id="FungiDB:FOMG_19996"/>
<dbReference type="InterPro" id="IPR019775">
    <property type="entry name" value="WD40_repeat_CS"/>
</dbReference>
<dbReference type="GO" id="GO:0009116">
    <property type="term" value="P:nucleoside metabolic process"/>
    <property type="evidence" value="ECO:0007669"/>
    <property type="project" value="InterPro"/>
</dbReference>
<evidence type="ECO:0000256" key="1">
    <source>
        <dbReference type="ARBA" id="ARBA00022574"/>
    </source>
</evidence>
<evidence type="ECO:0000256" key="4">
    <source>
        <dbReference type="SAM" id="MobiDB-lite"/>
    </source>
</evidence>
<dbReference type="VEuPathDB" id="FungiDB:FOMG_19809"/>
<dbReference type="SMART" id="SM00564">
    <property type="entry name" value="PQQ"/>
    <property type="match status" value="7"/>
</dbReference>
<dbReference type="Pfam" id="PF00400">
    <property type="entry name" value="WD40"/>
    <property type="match status" value="7"/>
</dbReference>
<dbReference type="SUPFAM" id="SSF50978">
    <property type="entry name" value="WD40 repeat-like"/>
    <property type="match status" value="2"/>
</dbReference>
<dbReference type="InterPro" id="IPR027417">
    <property type="entry name" value="P-loop_NTPase"/>
</dbReference>
<dbReference type="InterPro" id="IPR007111">
    <property type="entry name" value="NACHT_NTPase"/>
</dbReference>
<dbReference type="Proteomes" id="UP000285084">
    <property type="component" value="Unassembled WGS sequence"/>
</dbReference>
<dbReference type="InterPro" id="IPR050505">
    <property type="entry name" value="WDR55/POC1"/>
</dbReference>
<dbReference type="VEuPathDB" id="FungiDB:FOC4_g10005412"/>
<dbReference type="PROSITE" id="PS00678">
    <property type="entry name" value="WD_REPEATS_1"/>
    <property type="match status" value="9"/>
</dbReference>
<dbReference type="PROSITE" id="PS50837">
    <property type="entry name" value="NACHT"/>
    <property type="match status" value="1"/>
</dbReference>
<dbReference type="Gene3D" id="2.130.10.10">
    <property type="entry name" value="YVTN repeat-like/Quinoprotein amine dehydrogenase"/>
    <property type="match status" value="6"/>
</dbReference>
<reference evidence="6 7" key="1">
    <citation type="journal article" date="2018" name="Sci. Rep.">
        <title>Characterisation of pathogen-specific regions and novel effector candidates in Fusarium oxysporum f. sp. cepae.</title>
        <authorList>
            <person name="Armitage A.D."/>
            <person name="Taylor A."/>
            <person name="Sobczyk M.K."/>
            <person name="Baxter L."/>
            <person name="Greenfield B.P."/>
            <person name="Bates H.J."/>
            <person name="Wilson F."/>
            <person name="Jackson A.C."/>
            <person name="Ott S."/>
            <person name="Harrison R.J."/>
            <person name="Clarkson J.P."/>
        </authorList>
    </citation>
    <scope>NUCLEOTIDE SEQUENCE [LARGE SCALE GENOMIC DNA]</scope>
    <source>
        <strain evidence="6 7">Fo_A13</strain>
    </source>
</reference>
<dbReference type="InterPro" id="IPR018391">
    <property type="entry name" value="PQQ_b-propeller_rpt"/>
</dbReference>
<dbReference type="VEuPathDB" id="FungiDB:FOXG_19913"/>
<sequence length="1585" mass="174859">MRTRLKSPDLYTIGWIAALPIERAAATALLHDRHDAPEGFDQHQSDTNSYTWGRIGEHNVVIASLPAGVYGTTSAATTASNLINSLPHIRIGLLVGIGGGIARPDLDHDIRLGDIVVSQPDGTTGGVVQYDLGKAKANGGLERKGSLDKPPSVLLHALASLQAEHEIEPSKVPDLLRAMLEANPGMTRPKTDFTYQGAENDRLFDSNHDHVGGSNCDKCDSTWEVKRDQRESPDPEIHYGIIASGNKLIKDAAIRDTLLEDTGHQCLCVEMEAAGLMDRFPCLVIRGICDYADSHKNDRWQRYAAATAATFAVELLEYVPATQLEATQKIAEAIQSRCLPRSVPILNLDYRTALNQLPIAEGASFDSRAEEYNSKCLPGTRVELLQNINHWIDDQNSKPILWLNGMAGTGKSTISRTVARKRHERGDLGASFFFKRGETDRGSLAKFVPTVARQLSSRFPDIAPLIKKAIDMDPDIVGKTVKEQFDKLFREPLSRVVATQASTSSVLIVIDALDECNDDADIKLLLNILSDTTSIGTFSTRVLITSRPELPVRLGFQSIDGTYQDLALHRISEPIIEGDIAIFLRHEFNNIRENFNNLKEDLRLPVHWPREVDLMQLTIAASPLFIFAATICRFIGDSCLGSPDKLLQSVLRHTSNSHASKLNITYSPVLEQQVVNRPDRERRNIIESFRLIVGTIVTLASPLSVRALALLLDEDIDEVTTRLRMLHSVLDVPENIDSPVRLLHLSFRDYLIDPENKETFEFWVDEKLVHRKLAKHCLHVMCGTLRENICGLPFPGMYRSAVDVQQVEERIPPELQYACMYWVHHQTKVDLEPDGINDTCDFLKTHFLHWLEALSLLGRISESIGFIDQLQSIVDPEKDTQALSFLHNAKRFVLNYHWIIDTAPLQLYASAIVFAPKESIIRQKFKRHLPRWIFLLPRVDTDWNAVLQTLEGHYGSVNSVDFSNDGTLIASGSDDRTIKIWNVATGKEEWTLKGHTGSVSSVAFSTDDKLIASGSDDKTIKIWNVAMGKEEWTLKGHKGWIYSVAFSNDDKLIASGSDDKTIKIWNVAMGKEEWTLKGHKGWIYSVAFSNDGTVIASGSDDHTIKIWSVVMGKEEQTLKGHTGSVSSVAFSTDDKLIASGSWDTTVKIWNVETGEEERTLEGHTDHVNSVVFSSDGTLIVSGSYDKTVKIWSVVSDREEQTFKSHMNSVASVAFSKDGNLIVSGSWDKTVKMWSLTTYEEEQTLKGHADPVTSIVFSKDGTLIASGSDDGTIKIWNVATGKEERTFKGHHTGCAISVVFSNDGTRIASGLEDGTVKIWNIETGEERTLEGHYTACAISVVFSNDGTRIASGLEDDTVKIWNIETGEERTLEGHMGPVNSVSFSKDSTLIISGSDDNTIKIWDMATDREERTLEGHTGGVNSVVFSNDGTLIASGSDDYTIKIWNVVTGVNVESFDTSWPNDVSSFTDDDAVLVTSAGHFRVGSKDASASQLGKHEPKPGSPEVQGEVDARLGFGINHNKTWITEGGSEGRKVLWLPPSFRPGVSAILSKASGSVVVVGCSSGRVVIMGFEESSFSDGSLVVDSLD</sequence>
<evidence type="ECO:0000313" key="7">
    <source>
        <dbReference type="Proteomes" id="UP000285084"/>
    </source>
</evidence>
<dbReference type="SUPFAM" id="SSF53167">
    <property type="entry name" value="Purine and uridine phosphorylases"/>
    <property type="match status" value="1"/>
</dbReference>
<dbReference type="InterPro" id="IPR015943">
    <property type="entry name" value="WD40/YVTN_repeat-like_dom_sf"/>
</dbReference>
<dbReference type="VEuPathDB" id="FungiDB:FOZG_10011"/>
<dbReference type="VEuPathDB" id="FungiDB:HZS61_011685"/>
<dbReference type="Pfam" id="PF24883">
    <property type="entry name" value="NPHP3_N"/>
    <property type="match status" value="1"/>
</dbReference>
<comment type="caution">
    <text evidence="6">The sequence shown here is derived from an EMBL/GenBank/DDBJ whole genome shotgun (WGS) entry which is preliminary data.</text>
</comment>
<dbReference type="PRINTS" id="PR00320">
    <property type="entry name" value="GPROTEINBRPT"/>
</dbReference>
<feature type="region of interest" description="Disordered" evidence="4">
    <location>
        <begin position="1484"/>
        <end position="1504"/>
    </location>
</feature>
<dbReference type="Gene3D" id="3.40.50.1580">
    <property type="entry name" value="Nucleoside phosphorylase domain"/>
    <property type="match status" value="1"/>
</dbReference>
<dbReference type="SUPFAM" id="SSF52540">
    <property type="entry name" value="P-loop containing nucleoside triphosphate hydrolases"/>
    <property type="match status" value="1"/>
</dbReference>
<dbReference type="VEuPathDB" id="FungiDB:FOZG_15241"/>
<feature type="repeat" description="WD" evidence="3">
    <location>
        <begin position="1202"/>
        <end position="1243"/>
    </location>
</feature>
<feature type="repeat" description="WD" evidence="3">
    <location>
        <begin position="1370"/>
        <end position="1411"/>
    </location>
</feature>
<protein>
    <submittedName>
        <fullName evidence="6">Vegetative incompatibility protein HET-E-1</fullName>
    </submittedName>
</protein>
<gene>
    <name evidence="6" type="ORF">BFJ69_g7675</name>
</gene>
<dbReference type="InterPro" id="IPR020472">
    <property type="entry name" value="WD40_PAC1"/>
</dbReference>
<dbReference type="InterPro" id="IPR001680">
    <property type="entry name" value="WD40_rpt"/>
</dbReference>
<keyword evidence="1 3" id="KW-0853">WD repeat</keyword>
<feature type="repeat" description="WD" evidence="3">
    <location>
        <begin position="1287"/>
        <end position="1328"/>
    </location>
</feature>
<dbReference type="Gene3D" id="3.40.50.300">
    <property type="entry name" value="P-loop containing nucleotide triphosphate hydrolases"/>
    <property type="match status" value="1"/>
</dbReference>
<feature type="repeat" description="WD" evidence="3">
    <location>
        <begin position="950"/>
        <end position="991"/>
    </location>
</feature>
<feature type="repeat" description="WD" evidence="3">
    <location>
        <begin position="1034"/>
        <end position="1075"/>
    </location>
</feature>
<keyword evidence="2" id="KW-0677">Repeat</keyword>
<dbReference type="VEuPathDB" id="FungiDB:FOMG_15616"/>
<feature type="repeat" description="WD" evidence="3">
    <location>
        <begin position="1244"/>
        <end position="1285"/>
    </location>
</feature>
<accession>A0A420N582</accession>
<dbReference type="EMBL" id="MRCX01000061">
    <property type="protein sequence ID" value="RKK75418.1"/>
    <property type="molecule type" value="Genomic_DNA"/>
</dbReference>
<dbReference type="Pfam" id="PF25173">
    <property type="entry name" value="Beta-prop_WDR3_1st"/>
    <property type="match status" value="1"/>
</dbReference>
<feature type="repeat" description="WD" evidence="3">
    <location>
        <begin position="992"/>
        <end position="1033"/>
    </location>
</feature>
<organism evidence="6 7">
    <name type="scientific">Fusarium oxysporum</name>
    <name type="common">Fusarium vascular wilt</name>
    <dbReference type="NCBI Taxonomy" id="5507"/>
    <lineage>
        <taxon>Eukaryota</taxon>
        <taxon>Fungi</taxon>
        <taxon>Dikarya</taxon>
        <taxon>Ascomycota</taxon>
        <taxon>Pezizomycotina</taxon>
        <taxon>Sordariomycetes</taxon>
        <taxon>Hypocreomycetidae</taxon>
        <taxon>Hypocreales</taxon>
        <taxon>Nectriaceae</taxon>
        <taxon>Fusarium</taxon>
        <taxon>Fusarium oxysporum species complex</taxon>
    </lineage>
</organism>
<dbReference type="Pfam" id="PF01048">
    <property type="entry name" value="PNP_UDP_1"/>
    <property type="match status" value="1"/>
</dbReference>
<dbReference type="SMART" id="SM00320">
    <property type="entry name" value="WD40"/>
    <property type="match status" value="12"/>
</dbReference>
<evidence type="ECO:0000256" key="2">
    <source>
        <dbReference type="ARBA" id="ARBA00022737"/>
    </source>
</evidence>
<feature type="repeat" description="WD" evidence="3">
    <location>
        <begin position="1160"/>
        <end position="1201"/>
    </location>
</feature>
<feature type="repeat" description="WD" evidence="3">
    <location>
        <begin position="1412"/>
        <end position="1453"/>
    </location>
</feature>
<feature type="domain" description="NACHT" evidence="5">
    <location>
        <begin position="399"/>
        <end position="548"/>
    </location>
</feature>
<dbReference type="PANTHER" id="PTHR44019">
    <property type="entry name" value="WD REPEAT-CONTAINING PROTEIN 55"/>
    <property type="match status" value="1"/>
</dbReference>
<dbReference type="VEuPathDB" id="FungiDB:FOC1_g10010053"/>
<dbReference type="PROSITE" id="PS50294">
    <property type="entry name" value="WD_REPEATS_REGION"/>
    <property type="match status" value="12"/>
</dbReference>
<evidence type="ECO:0000259" key="5">
    <source>
        <dbReference type="PROSITE" id="PS50837"/>
    </source>
</evidence>
<dbReference type="GO" id="GO:0003824">
    <property type="term" value="F:catalytic activity"/>
    <property type="evidence" value="ECO:0007669"/>
    <property type="project" value="InterPro"/>
</dbReference>
<feature type="repeat" description="WD" evidence="3">
    <location>
        <begin position="1118"/>
        <end position="1159"/>
    </location>
</feature>
<dbReference type="InterPro" id="IPR000845">
    <property type="entry name" value="Nucleoside_phosphorylase_d"/>
</dbReference>
<proteinExistence type="predicted"/>